<proteinExistence type="predicted"/>
<reference evidence="2" key="1">
    <citation type="submission" date="2018-08" db="EMBL/GenBank/DDBJ databases">
        <authorList>
            <person name="Rossello M."/>
        </authorList>
    </citation>
    <scope>NUCLEOTIDE SEQUENCE [LARGE SCALE GENOMIC DNA]</scope>
    <source>
        <strain evidence="2">cv. Chinese Spring</strain>
    </source>
</reference>
<evidence type="ECO:0000313" key="2">
    <source>
        <dbReference type="EnsemblPlants" id="TraesCS2B02G229700.1.cds1"/>
    </source>
</evidence>
<sequence length="212" mass="25183">MASSGSMTRPPCADREDMPNKWENAKLDEVTEKDMKTPSCWCGDVCKVKVSTDHKKSWTEGRRFFVCPNYAHDRRRPTNTCDVPPVWSKSNLKFCPTSTHNPNNKFFYPMQSPPPLCKYFTWIDQDVPEDVKKDQYQDCLRRQRRFEEAFQRGLDEERRQKEKMERKKREEGRARKEKVVRAEERARKLARARDAQEEDEAHYKKGKGPMFP</sequence>
<dbReference type="Gramene" id="TraesWEE_scaffold_083076_01G000100.1">
    <property type="protein sequence ID" value="TraesWEE_scaffold_083076_01G000100.1"/>
    <property type="gene ID" value="TraesWEE_scaffold_083076_01G000100"/>
</dbReference>
<evidence type="ECO:0008006" key="4">
    <source>
        <dbReference type="Google" id="ProtNLM"/>
    </source>
</evidence>
<dbReference type="Gramene" id="TraesCLE_scaffold_149943_01G000100.1">
    <property type="protein sequence ID" value="TraesCLE_scaffold_149943_01G000100.1"/>
    <property type="gene ID" value="TraesCLE_scaffold_149943_01G000100"/>
</dbReference>
<protein>
    <recommendedName>
        <fullName evidence="4">Zinc finger GRF-type domain-containing protein</fullName>
    </recommendedName>
</protein>
<evidence type="ECO:0000256" key="1">
    <source>
        <dbReference type="SAM" id="MobiDB-lite"/>
    </source>
</evidence>
<dbReference type="AlphaFoldDB" id="A0A3B6C3N3"/>
<dbReference type="Gramene" id="TraesROB_scaffold_171496_01G000100.1">
    <property type="protein sequence ID" value="TraesROB_scaffold_171496_01G000100.1"/>
    <property type="gene ID" value="TraesROB_scaffold_171496_01G000100"/>
</dbReference>
<dbReference type="EnsemblPlants" id="TraesCS2B02G229700.1">
    <property type="protein sequence ID" value="TraesCS2B02G229700.1.cds1"/>
    <property type="gene ID" value="TraesCS2B02G229700"/>
</dbReference>
<feature type="compositionally biased region" description="Basic and acidic residues" evidence="1">
    <location>
        <begin position="150"/>
        <end position="195"/>
    </location>
</feature>
<name>A0A3B6C3N3_WHEAT</name>
<evidence type="ECO:0000313" key="3">
    <source>
        <dbReference type="Proteomes" id="UP000019116"/>
    </source>
</evidence>
<reference evidence="2" key="2">
    <citation type="submission" date="2018-10" db="UniProtKB">
        <authorList>
            <consortium name="EnsemblPlants"/>
        </authorList>
    </citation>
    <scope>IDENTIFICATION</scope>
</reference>
<dbReference type="PANTHER" id="PTHR48133">
    <property type="entry name" value="GRF-TYPE DOMAIN-CONTAINING PROTEIN"/>
    <property type="match status" value="1"/>
</dbReference>
<organism evidence="2">
    <name type="scientific">Triticum aestivum</name>
    <name type="common">Wheat</name>
    <dbReference type="NCBI Taxonomy" id="4565"/>
    <lineage>
        <taxon>Eukaryota</taxon>
        <taxon>Viridiplantae</taxon>
        <taxon>Streptophyta</taxon>
        <taxon>Embryophyta</taxon>
        <taxon>Tracheophyta</taxon>
        <taxon>Spermatophyta</taxon>
        <taxon>Magnoliopsida</taxon>
        <taxon>Liliopsida</taxon>
        <taxon>Poales</taxon>
        <taxon>Poaceae</taxon>
        <taxon>BOP clade</taxon>
        <taxon>Pooideae</taxon>
        <taxon>Triticodae</taxon>
        <taxon>Triticeae</taxon>
        <taxon>Triticinae</taxon>
        <taxon>Triticum</taxon>
    </lineage>
</organism>
<keyword evidence="3" id="KW-1185">Reference proteome</keyword>
<feature type="compositionally biased region" description="Basic and acidic residues" evidence="1">
    <location>
        <begin position="12"/>
        <end position="23"/>
    </location>
</feature>
<feature type="region of interest" description="Disordered" evidence="1">
    <location>
        <begin position="1"/>
        <end position="23"/>
    </location>
</feature>
<dbReference type="PANTHER" id="PTHR48133:SF1">
    <property type="entry name" value="BOWMAN-BIRK SERINE PROTEASE INHIBITORS FAMILY DOMAIN-CONTAINING PROTEIN"/>
    <property type="match status" value="1"/>
</dbReference>
<dbReference type="Gramene" id="TraesCS2B02G229700.1">
    <property type="protein sequence ID" value="TraesCS2B02G229700.1.cds1"/>
    <property type="gene ID" value="TraesCS2B02G229700"/>
</dbReference>
<accession>A0A3B6C3N3</accession>
<dbReference type="Proteomes" id="UP000019116">
    <property type="component" value="Chromosome 2B"/>
</dbReference>
<feature type="region of interest" description="Disordered" evidence="1">
    <location>
        <begin position="150"/>
        <end position="212"/>
    </location>
</feature>
<dbReference type="Gramene" id="TraesCAD_scaffold_100339_01G000100.1">
    <property type="protein sequence ID" value="TraesCAD_scaffold_100339_01G000100.1"/>
    <property type="gene ID" value="TraesCAD_scaffold_100339_01G000100"/>
</dbReference>